<proteinExistence type="predicted"/>
<dbReference type="AlphaFoldDB" id="A0AAU7KCP8"/>
<dbReference type="RefSeq" id="WP_306168797.1">
    <property type="nucleotide sequence ID" value="NZ_CP098827.1"/>
</dbReference>
<name>A0AAU7KCP8_9GAMM</name>
<evidence type="ECO:0000313" key="1">
    <source>
        <dbReference type="EMBL" id="XBO69175.1"/>
    </source>
</evidence>
<sequence length="62" mass="6924">MIKLSFRAKESRLGGRHDDRQFTGGIVAAIQGSRVNKVHLQGGSTRYGLTDPPLQDLLRAFW</sequence>
<dbReference type="EMBL" id="CP098827">
    <property type="protein sequence ID" value="XBO69175.1"/>
    <property type="molecule type" value="Genomic_DNA"/>
</dbReference>
<accession>A0AAU7KCP8</accession>
<reference evidence="1" key="1">
    <citation type="submission" date="2022-06" db="EMBL/GenBank/DDBJ databases">
        <title>A novel DMS-producing enzyme.</title>
        <authorList>
            <person name="Zhang Y."/>
        </authorList>
    </citation>
    <scope>NUCLEOTIDE SEQUENCE</scope>
    <source>
        <strain evidence="1">RT37</strain>
    </source>
</reference>
<organism evidence="1">
    <name type="scientific">Halomonas sp. RT37</name>
    <dbReference type="NCBI Taxonomy" id="2950872"/>
    <lineage>
        <taxon>Bacteria</taxon>
        <taxon>Pseudomonadati</taxon>
        <taxon>Pseudomonadota</taxon>
        <taxon>Gammaproteobacteria</taxon>
        <taxon>Oceanospirillales</taxon>
        <taxon>Halomonadaceae</taxon>
        <taxon>Halomonas</taxon>
    </lineage>
</organism>
<protein>
    <submittedName>
        <fullName evidence="1">Uncharacterized protein</fullName>
    </submittedName>
</protein>
<gene>
    <name evidence="1" type="ORF">NFG58_11055</name>
</gene>